<dbReference type="EMBL" id="FMYV01000004">
    <property type="protein sequence ID" value="SDC46265.1"/>
    <property type="molecule type" value="Genomic_DNA"/>
</dbReference>
<dbReference type="Proteomes" id="UP000199322">
    <property type="component" value="Unassembled WGS sequence"/>
</dbReference>
<name>A0A1G6LU42_9BACT</name>
<dbReference type="InterPro" id="IPR025580">
    <property type="entry name" value="Gp46"/>
</dbReference>
<proteinExistence type="predicted"/>
<accession>A0A1G6LU42</accession>
<reference evidence="2 3" key="1">
    <citation type="submission" date="2016-10" db="EMBL/GenBank/DDBJ databases">
        <authorList>
            <person name="de Groot N.N."/>
        </authorList>
    </citation>
    <scope>NUCLEOTIDE SEQUENCE [LARGE SCALE GENOMIC DNA]</scope>
    <source>
        <strain evidence="2 3">WG14</strain>
    </source>
</reference>
<evidence type="ECO:0000313" key="2">
    <source>
        <dbReference type="EMBL" id="SDC46265.1"/>
    </source>
</evidence>
<dbReference type="RefSeq" id="WP_091403507.1">
    <property type="nucleotide sequence ID" value="NZ_FMYV01000004.1"/>
</dbReference>
<evidence type="ECO:0008006" key="4">
    <source>
        <dbReference type="Google" id="ProtNLM"/>
    </source>
</evidence>
<feature type="compositionally biased region" description="Low complexity" evidence="1">
    <location>
        <begin position="25"/>
        <end position="49"/>
    </location>
</feature>
<evidence type="ECO:0000256" key="1">
    <source>
        <dbReference type="SAM" id="MobiDB-lite"/>
    </source>
</evidence>
<evidence type="ECO:0000313" key="3">
    <source>
        <dbReference type="Proteomes" id="UP000199322"/>
    </source>
</evidence>
<feature type="compositionally biased region" description="Basic and acidic residues" evidence="1">
    <location>
        <begin position="50"/>
        <end position="105"/>
    </location>
</feature>
<protein>
    <recommendedName>
        <fullName evidence="4">DUF4355 domain-containing protein</fullName>
    </recommendedName>
</protein>
<dbReference type="AlphaFoldDB" id="A0A1G6LU42"/>
<organism evidence="2 3">
    <name type="scientific">Geotoga petraea</name>
    <dbReference type="NCBI Taxonomy" id="28234"/>
    <lineage>
        <taxon>Bacteria</taxon>
        <taxon>Thermotogati</taxon>
        <taxon>Thermotogota</taxon>
        <taxon>Thermotogae</taxon>
        <taxon>Petrotogales</taxon>
        <taxon>Petrotogaceae</taxon>
        <taxon>Geotoga</taxon>
    </lineage>
</organism>
<dbReference type="Pfam" id="PF14265">
    <property type="entry name" value="DUF4355"/>
    <property type="match status" value="1"/>
</dbReference>
<feature type="region of interest" description="Disordered" evidence="1">
    <location>
        <begin position="1"/>
        <end position="105"/>
    </location>
</feature>
<keyword evidence="3" id="KW-1185">Reference proteome</keyword>
<dbReference type="STRING" id="28234.SAMN04488588_1133"/>
<gene>
    <name evidence="2" type="ORF">SAMN04488588_1133</name>
</gene>
<sequence>MPEEKSGMNIDLQLFAEDGEDNQENNDSSNQDNNQDSKNNQNNQDSNKNNADDNKKDEKITKLEERLEKMSKILENLTPKDEEKKEDSKKKDNKEKSDVEKELEKLKNEVKMKDLENMAEKTLVKEGLSDHMDSLLPIVMTDDAEKITENIKTLKTIIEKSAQKKIDDLKKGKGIQGNSDLSKDQIDKEVEMALGGIGDSSNLDDFWK</sequence>